<organism evidence="5 6">
    <name type="scientific">Corynebacterium cystitidis DSM 20524</name>
    <dbReference type="NCBI Taxonomy" id="1121357"/>
    <lineage>
        <taxon>Bacteria</taxon>
        <taxon>Bacillati</taxon>
        <taxon>Actinomycetota</taxon>
        <taxon>Actinomycetes</taxon>
        <taxon>Mycobacteriales</taxon>
        <taxon>Corynebacteriaceae</taxon>
        <taxon>Corynebacterium</taxon>
    </lineage>
</organism>
<dbReference type="RefSeq" id="WP_092257843.1">
    <property type="nucleotide sequence ID" value="NZ_CP047199.1"/>
</dbReference>
<protein>
    <submittedName>
        <fullName evidence="5">Peptide/nickel transport system ATP-binding protein</fullName>
    </submittedName>
</protein>
<dbReference type="CDD" id="cd03257">
    <property type="entry name" value="ABC_NikE_OppD_transporters"/>
    <property type="match status" value="2"/>
</dbReference>
<dbReference type="Pfam" id="PF00005">
    <property type="entry name" value="ABC_tran"/>
    <property type="match status" value="2"/>
</dbReference>
<keyword evidence="6" id="KW-1185">Reference proteome</keyword>
<dbReference type="GO" id="GO:0016887">
    <property type="term" value="F:ATP hydrolysis activity"/>
    <property type="evidence" value="ECO:0007669"/>
    <property type="project" value="InterPro"/>
</dbReference>
<evidence type="ECO:0000313" key="5">
    <source>
        <dbReference type="EMBL" id="SER88601.1"/>
    </source>
</evidence>
<feature type="domain" description="ABC transporter" evidence="4">
    <location>
        <begin position="240"/>
        <end position="454"/>
    </location>
</feature>
<dbReference type="InterPro" id="IPR017871">
    <property type="entry name" value="ABC_transporter-like_CS"/>
</dbReference>
<evidence type="ECO:0000313" key="6">
    <source>
        <dbReference type="Proteomes" id="UP000198929"/>
    </source>
</evidence>
<dbReference type="EMBL" id="FOGQ01000004">
    <property type="protein sequence ID" value="SER88601.1"/>
    <property type="molecule type" value="Genomic_DNA"/>
</dbReference>
<dbReference type="GO" id="GO:0005524">
    <property type="term" value="F:ATP binding"/>
    <property type="evidence" value="ECO:0007669"/>
    <property type="project" value="UniProtKB-KW"/>
</dbReference>
<dbReference type="SUPFAM" id="SSF52540">
    <property type="entry name" value="P-loop containing nucleoside triphosphate hydrolases"/>
    <property type="match status" value="2"/>
</dbReference>
<dbReference type="AlphaFoldDB" id="A0A1H9SUL5"/>
<dbReference type="GO" id="GO:0055085">
    <property type="term" value="P:transmembrane transport"/>
    <property type="evidence" value="ECO:0007669"/>
    <property type="project" value="UniProtKB-ARBA"/>
</dbReference>
<dbReference type="InterPro" id="IPR003593">
    <property type="entry name" value="AAA+_ATPase"/>
</dbReference>
<sequence>MISVNNLTITAGSTTLIDDLSFTLAPGQRLGIIGESGSGKSMTALALMGLVPQTVEASGEVLVDKHNMLTARERTKRGVRGRRIAMIFQEPMTALDPLMPVGKQVSRDAARADELLADVGITRADAYPHELSGGQRQRVLIAKALAGEPDVLICDEPTTALDSTTQAQVLDLIDRLVAERGMALLFISHDLAVVRRMTERVLIMQRGRVVAPESDYAQALLAASRPGPPAVARPLGEPVIQLAGVSLHRGGTLAVDDVTLTVRRGQRLGLVGGSGSGKTSLLRLIAGLDQPDSGTVRVDGRLQMVFQDPAGSLNPRLRVGRSIAEACASRGERVAEVLEQVGLPGVAERFPHEFSGGQRQRISIARAAAPRPDILLADEPVSALDVTVRAQVLGLLDSLVDDDGLTLVFVSHDLAVVRAVCPTLAVIHEGRIVEAGATEEIWADPQHEYTRRLLAAVPS</sequence>
<proteinExistence type="predicted"/>
<keyword evidence="1" id="KW-0813">Transport</keyword>
<name>A0A1H9SUL5_9CORY</name>
<evidence type="ECO:0000256" key="2">
    <source>
        <dbReference type="ARBA" id="ARBA00022741"/>
    </source>
</evidence>
<gene>
    <name evidence="5" type="ORF">SAMN05661109_01277</name>
</gene>
<keyword evidence="2" id="KW-0547">Nucleotide-binding</keyword>
<evidence type="ECO:0000256" key="3">
    <source>
        <dbReference type="ARBA" id="ARBA00022840"/>
    </source>
</evidence>
<dbReference type="PROSITE" id="PS50893">
    <property type="entry name" value="ABC_TRANSPORTER_2"/>
    <property type="match status" value="2"/>
</dbReference>
<keyword evidence="3 5" id="KW-0067">ATP-binding</keyword>
<dbReference type="Gene3D" id="3.40.50.300">
    <property type="entry name" value="P-loop containing nucleotide triphosphate hydrolases"/>
    <property type="match status" value="2"/>
</dbReference>
<evidence type="ECO:0000259" key="4">
    <source>
        <dbReference type="PROSITE" id="PS50893"/>
    </source>
</evidence>
<dbReference type="InterPro" id="IPR050319">
    <property type="entry name" value="ABC_transp_ATP-bind"/>
</dbReference>
<dbReference type="SMART" id="SM00382">
    <property type="entry name" value="AAA"/>
    <property type="match status" value="2"/>
</dbReference>
<dbReference type="PROSITE" id="PS00211">
    <property type="entry name" value="ABC_TRANSPORTER_1"/>
    <property type="match status" value="2"/>
</dbReference>
<accession>A0A1H9SUL5</accession>
<evidence type="ECO:0000256" key="1">
    <source>
        <dbReference type="ARBA" id="ARBA00022448"/>
    </source>
</evidence>
<reference evidence="6" key="1">
    <citation type="submission" date="2016-10" db="EMBL/GenBank/DDBJ databases">
        <authorList>
            <person name="Varghese N."/>
            <person name="Submissions S."/>
        </authorList>
    </citation>
    <scope>NUCLEOTIDE SEQUENCE [LARGE SCALE GENOMIC DNA]</scope>
    <source>
        <strain evidence="6">DSM 20524</strain>
    </source>
</reference>
<feature type="domain" description="ABC transporter" evidence="4">
    <location>
        <begin position="2"/>
        <end position="231"/>
    </location>
</feature>
<dbReference type="Proteomes" id="UP000198929">
    <property type="component" value="Unassembled WGS sequence"/>
</dbReference>
<dbReference type="InterPro" id="IPR027417">
    <property type="entry name" value="P-loop_NTPase"/>
</dbReference>
<dbReference type="STRING" id="1121357.SAMN05661109_01277"/>
<dbReference type="InterPro" id="IPR003439">
    <property type="entry name" value="ABC_transporter-like_ATP-bd"/>
</dbReference>
<dbReference type="PANTHER" id="PTHR43776">
    <property type="entry name" value="TRANSPORT ATP-BINDING PROTEIN"/>
    <property type="match status" value="1"/>
</dbReference>